<comment type="caution">
    <text evidence="3">The sequence shown here is derived from an EMBL/GenBank/DDBJ whole genome shotgun (WGS) entry which is preliminary data.</text>
</comment>
<keyword evidence="1" id="KW-0175">Coiled coil</keyword>
<organism evidence="3 4">
    <name type="scientific">Corynebacterium renale</name>
    <dbReference type="NCBI Taxonomy" id="1724"/>
    <lineage>
        <taxon>Bacteria</taxon>
        <taxon>Bacillati</taxon>
        <taxon>Actinomycetota</taxon>
        <taxon>Actinomycetes</taxon>
        <taxon>Mycobacteriales</taxon>
        <taxon>Corynebacteriaceae</taxon>
        <taxon>Corynebacterium</taxon>
    </lineage>
</organism>
<feature type="region of interest" description="Disordered" evidence="2">
    <location>
        <begin position="135"/>
        <end position="163"/>
    </location>
</feature>
<gene>
    <name evidence="3" type="ORF">ATK06_1429</name>
</gene>
<feature type="region of interest" description="Disordered" evidence="2">
    <location>
        <begin position="1"/>
        <end position="35"/>
    </location>
</feature>
<accession>A0A2A9DQR6</accession>
<sequence>MDTNQPDSAPQPDANRAGNLETTENNGGEQDTFDRAYVEKLRAENAKYRNKAKELEPMAQKMRELEEVNKTDLEKAQERIAELEALQKASELEVLRSKVAVAHGVPAALLPAEGDEESLSQAAKALVEWANKHEPDVKSLPGSRAAGADVSVSDRDAQFGLPI</sequence>
<dbReference type="EMBL" id="PDJF01000001">
    <property type="protein sequence ID" value="PFG28322.1"/>
    <property type="molecule type" value="Genomic_DNA"/>
</dbReference>
<dbReference type="STRING" id="1724.GCA_001044175_01289"/>
<feature type="coiled-coil region" evidence="1">
    <location>
        <begin position="38"/>
        <end position="93"/>
    </location>
</feature>
<evidence type="ECO:0000256" key="1">
    <source>
        <dbReference type="SAM" id="Coils"/>
    </source>
</evidence>
<feature type="compositionally biased region" description="Polar residues" evidence="2">
    <location>
        <begin position="20"/>
        <end position="29"/>
    </location>
</feature>
<evidence type="ECO:0000256" key="2">
    <source>
        <dbReference type="SAM" id="MobiDB-lite"/>
    </source>
</evidence>
<evidence type="ECO:0000313" key="3">
    <source>
        <dbReference type="EMBL" id="PFG28322.1"/>
    </source>
</evidence>
<protein>
    <recommendedName>
        <fullName evidence="5">Scaffolding protein</fullName>
    </recommendedName>
</protein>
<dbReference type="Proteomes" id="UP000221653">
    <property type="component" value="Unassembled WGS sequence"/>
</dbReference>
<reference evidence="3 4" key="1">
    <citation type="submission" date="2017-10" db="EMBL/GenBank/DDBJ databases">
        <title>Sequencing the genomes of 1000 actinobacteria strains.</title>
        <authorList>
            <person name="Klenk H.-P."/>
        </authorList>
    </citation>
    <scope>NUCLEOTIDE SEQUENCE [LARGE SCALE GENOMIC DNA]</scope>
    <source>
        <strain evidence="3 4">DSM 20688</strain>
    </source>
</reference>
<name>A0A2A9DQR6_9CORY</name>
<evidence type="ECO:0000313" key="4">
    <source>
        <dbReference type="Proteomes" id="UP000221653"/>
    </source>
</evidence>
<keyword evidence="4" id="KW-1185">Reference proteome</keyword>
<proteinExistence type="predicted"/>
<dbReference type="AlphaFoldDB" id="A0A2A9DQR6"/>
<evidence type="ECO:0008006" key="5">
    <source>
        <dbReference type="Google" id="ProtNLM"/>
    </source>
</evidence>